<evidence type="ECO:0000313" key="1">
    <source>
        <dbReference type="EMBL" id="OGN04962.1"/>
    </source>
</evidence>
<dbReference type="Pfam" id="PF13671">
    <property type="entry name" value="AAA_33"/>
    <property type="match status" value="1"/>
</dbReference>
<dbReference type="InterPro" id="IPR027417">
    <property type="entry name" value="P-loop_NTPase"/>
</dbReference>
<protein>
    <recommendedName>
        <fullName evidence="3">UDP-N-acetylglucosamine kinase</fullName>
    </recommendedName>
</protein>
<dbReference type="SUPFAM" id="SSF52540">
    <property type="entry name" value="P-loop containing nucleoside triphosphate hydrolases"/>
    <property type="match status" value="1"/>
</dbReference>
<dbReference type="STRING" id="1802669.A2746_01245"/>
<organism evidence="1 2">
    <name type="scientific">Candidatus Yanofskybacteria bacterium RIFCSPHIGHO2_01_FULL_44_22</name>
    <dbReference type="NCBI Taxonomy" id="1802669"/>
    <lineage>
        <taxon>Bacteria</taxon>
        <taxon>Candidatus Yanofskyibacteriota</taxon>
    </lineage>
</organism>
<proteinExistence type="predicted"/>
<evidence type="ECO:0000313" key="2">
    <source>
        <dbReference type="Proteomes" id="UP000177419"/>
    </source>
</evidence>
<accession>A0A1F8EVT3</accession>
<gene>
    <name evidence="1" type="ORF">A2746_01245</name>
</gene>
<name>A0A1F8EVT3_9BACT</name>
<sequence>MEKTLEQISQNFLSQVQLSAAQAVKPFILATIGLPGSGRTTVAQMIAGKLPGAVLISSDSARYLLKETGLPWGENVRQILKMVAVDLLKKGYGVVFDGNAADEDDRKNIAEIANQTGAKVFYVRINSNPEMAKERKRAQYENPSWVSGFERFRVNTTEKMLKNIDDRVELHRKLNSADIPNLLGEMENNGSKEELDERVDRLVAKILL</sequence>
<dbReference type="AlphaFoldDB" id="A0A1F8EVT3"/>
<comment type="caution">
    <text evidence="1">The sequence shown here is derived from an EMBL/GenBank/DDBJ whole genome shotgun (WGS) entry which is preliminary data.</text>
</comment>
<dbReference type="EMBL" id="MGJJ01000019">
    <property type="protein sequence ID" value="OGN04962.1"/>
    <property type="molecule type" value="Genomic_DNA"/>
</dbReference>
<dbReference type="Gene3D" id="3.40.50.300">
    <property type="entry name" value="P-loop containing nucleotide triphosphate hydrolases"/>
    <property type="match status" value="1"/>
</dbReference>
<reference evidence="1 2" key="1">
    <citation type="journal article" date="2016" name="Nat. Commun.">
        <title>Thousands of microbial genomes shed light on interconnected biogeochemical processes in an aquifer system.</title>
        <authorList>
            <person name="Anantharaman K."/>
            <person name="Brown C.T."/>
            <person name="Hug L.A."/>
            <person name="Sharon I."/>
            <person name="Castelle C.J."/>
            <person name="Probst A.J."/>
            <person name="Thomas B.C."/>
            <person name="Singh A."/>
            <person name="Wilkins M.J."/>
            <person name="Karaoz U."/>
            <person name="Brodie E.L."/>
            <person name="Williams K.H."/>
            <person name="Hubbard S.S."/>
            <person name="Banfield J.F."/>
        </authorList>
    </citation>
    <scope>NUCLEOTIDE SEQUENCE [LARGE SCALE GENOMIC DNA]</scope>
</reference>
<dbReference type="Proteomes" id="UP000177419">
    <property type="component" value="Unassembled WGS sequence"/>
</dbReference>
<evidence type="ECO:0008006" key="3">
    <source>
        <dbReference type="Google" id="ProtNLM"/>
    </source>
</evidence>